<dbReference type="OrthoDB" id="4419620at2"/>
<evidence type="ECO:0000259" key="1">
    <source>
        <dbReference type="PROSITE" id="PS50943"/>
    </source>
</evidence>
<dbReference type="Proteomes" id="UP000032668">
    <property type="component" value="Unassembled WGS sequence"/>
</dbReference>
<dbReference type="InterPro" id="IPR001387">
    <property type="entry name" value="Cro/C1-type_HTH"/>
</dbReference>
<evidence type="ECO:0000313" key="3">
    <source>
        <dbReference type="Proteomes" id="UP000032668"/>
    </source>
</evidence>
<organism evidence="2 3">
    <name type="scientific">Acidocella aminolytica 101 = DSM 11237</name>
    <dbReference type="NCBI Taxonomy" id="1120923"/>
    <lineage>
        <taxon>Bacteria</taxon>
        <taxon>Pseudomonadati</taxon>
        <taxon>Pseudomonadota</taxon>
        <taxon>Alphaproteobacteria</taxon>
        <taxon>Acetobacterales</taxon>
        <taxon>Acidocellaceae</taxon>
        <taxon>Acidocella</taxon>
    </lineage>
</organism>
<dbReference type="PROSITE" id="PS50943">
    <property type="entry name" value="HTH_CROC1"/>
    <property type="match status" value="1"/>
</dbReference>
<dbReference type="InterPro" id="IPR010982">
    <property type="entry name" value="Lambda_DNA-bd_dom_sf"/>
</dbReference>
<dbReference type="Gene3D" id="1.10.260.40">
    <property type="entry name" value="lambda repressor-like DNA-binding domains"/>
    <property type="match status" value="1"/>
</dbReference>
<proteinExistence type="predicted"/>
<gene>
    <name evidence="2" type="ORF">Aam_143_001</name>
</gene>
<protein>
    <recommendedName>
        <fullName evidence="1">HTH cro/C1-type domain-containing protein</fullName>
    </recommendedName>
</protein>
<dbReference type="CDD" id="cd00093">
    <property type="entry name" value="HTH_XRE"/>
    <property type="match status" value="1"/>
</dbReference>
<evidence type="ECO:0000313" key="2">
    <source>
        <dbReference type="EMBL" id="GAN82011.1"/>
    </source>
</evidence>
<reference evidence="2 3" key="1">
    <citation type="submission" date="2012-11" db="EMBL/GenBank/DDBJ databases">
        <title>Whole genome sequence of Acidocella aminolytica 101 = DSM 11237.</title>
        <authorList>
            <person name="Azuma Y."/>
            <person name="Higashiura N."/>
            <person name="Hirakawa H."/>
            <person name="Matsushita K."/>
        </authorList>
    </citation>
    <scope>NUCLEOTIDE SEQUENCE [LARGE SCALE GENOMIC DNA]</scope>
    <source>
        <strain evidence="3">101 / DSM 11237</strain>
    </source>
</reference>
<name>A0A0D6PKR7_9PROT</name>
<accession>A0A0D6PKR7</accession>
<dbReference type="AlphaFoldDB" id="A0A0D6PKR7"/>
<comment type="caution">
    <text evidence="2">The sequence shown here is derived from an EMBL/GenBank/DDBJ whole genome shotgun (WGS) entry which is preliminary data.</text>
</comment>
<feature type="domain" description="HTH cro/C1-type" evidence="1">
    <location>
        <begin position="7"/>
        <end position="32"/>
    </location>
</feature>
<keyword evidence="3" id="KW-1185">Reference proteome</keyword>
<dbReference type="SUPFAM" id="SSF47413">
    <property type="entry name" value="lambda repressor-like DNA-binding domains"/>
    <property type="match status" value="1"/>
</dbReference>
<sequence>MITGGQLRAARAYANLTVTELASLAGVGRTTVLKAEAVNGPPKLTVNKLLQLEQALTKLGISFGPRGEVNYIPVDKPET</sequence>
<dbReference type="GO" id="GO:0003677">
    <property type="term" value="F:DNA binding"/>
    <property type="evidence" value="ECO:0007669"/>
    <property type="project" value="InterPro"/>
</dbReference>
<dbReference type="EMBL" id="BANC01000140">
    <property type="protein sequence ID" value="GAN82011.1"/>
    <property type="molecule type" value="Genomic_DNA"/>
</dbReference>